<evidence type="ECO:0000313" key="3">
    <source>
        <dbReference type="Proteomes" id="UP000187941"/>
    </source>
</evidence>
<protein>
    <recommendedName>
        <fullName evidence="1">HTH cro/C1-type domain-containing protein</fullName>
    </recommendedName>
</protein>
<gene>
    <name evidence="2" type="ORF">AWR27_06395</name>
</gene>
<evidence type="ECO:0000259" key="1">
    <source>
        <dbReference type="PROSITE" id="PS50943"/>
    </source>
</evidence>
<dbReference type="AlphaFoldDB" id="A0A1P9WUE6"/>
<sequence>MTVQPFDFAGMQTPTNQTDYLYLALMVRIETYLQKATAGGGFAALMPDEGDELARLSIAAEAYEDSLPLMPIKVPQSIPEMIQFKMYERKASQRDMAALLEIPETRLSEVLRGKRSINLALAKKLRTKLNIDAGFILDHA</sequence>
<dbReference type="PROSITE" id="PS50943">
    <property type="entry name" value="HTH_CROC1"/>
    <property type="match status" value="1"/>
</dbReference>
<evidence type="ECO:0000313" key="2">
    <source>
        <dbReference type="EMBL" id="AQG78989.1"/>
    </source>
</evidence>
<dbReference type="Pfam" id="PF01381">
    <property type="entry name" value="HTH_3"/>
    <property type="match status" value="1"/>
</dbReference>
<dbReference type="GO" id="GO:0003677">
    <property type="term" value="F:DNA binding"/>
    <property type="evidence" value="ECO:0007669"/>
    <property type="project" value="InterPro"/>
</dbReference>
<reference evidence="2 3" key="1">
    <citation type="submission" date="2016-01" db="EMBL/GenBank/DDBJ databases">
        <authorList>
            <person name="Oliw E.H."/>
        </authorList>
    </citation>
    <scope>NUCLEOTIDE SEQUENCE [LARGE SCALE GENOMIC DNA]</scope>
    <source>
        <strain evidence="2 3">DY10</strain>
    </source>
</reference>
<dbReference type="InterPro" id="IPR010982">
    <property type="entry name" value="Lambda_DNA-bd_dom_sf"/>
</dbReference>
<dbReference type="SUPFAM" id="SSF47413">
    <property type="entry name" value="lambda repressor-like DNA-binding domains"/>
    <property type="match status" value="1"/>
</dbReference>
<proteinExistence type="predicted"/>
<accession>A0A1P9WUE6</accession>
<name>A0A1P9WUE6_9BACT</name>
<dbReference type="KEGG" id="smon:AWR27_06395"/>
<feature type="domain" description="HTH cro/C1-type" evidence="1">
    <location>
        <begin position="92"/>
        <end position="136"/>
    </location>
</feature>
<dbReference type="STRING" id="1178516.AWR27_06395"/>
<dbReference type="InterPro" id="IPR001387">
    <property type="entry name" value="Cro/C1-type_HTH"/>
</dbReference>
<keyword evidence="3" id="KW-1185">Reference proteome</keyword>
<dbReference type="Gene3D" id="1.10.260.40">
    <property type="entry name" value="lambda repressor-like DNA-binding domains"/>
    <property type="match status" value="1"/>
</dbReference>
<dbReference type="EMBL" id="CP014263">
    <property type="protein sequence ID" value="AQG78989.1"/>
    <property type="molecule type" value="Genomic_DNA"/>
</dbReference>
<dbReference type="CDD" id="cd00093">
    <property type="entry name" value="HTH_XRE"/>
    <property type="match status" value="1"/>
</dbReference>
<dbReference type="Proteomes" id="UP000187941">
    <property type="component" value="Chromosome"/>
</dbReference>
<organism evidence="2 3">
    <name type="scientific">Spirosoma montaniterrae</name>
    <dbReference type="NCBI Taxonomy" id="1178516"/>
    <lineage>
        <taxon>Bacteria</taxon>
        <taxon>Pseudomonadati</taxon>
        <taxon>Bacteroidota</taxon>
        <taxon>Cytophagia</taxon>
        <taxon>Cytophagales</taxon>
        <taxon>Cytophagaceae</taxon>
        <taxon>Spirosoma</taxon>
    </lineage>
</organism>